<evidence type="ECO:0000313" key="2">
    <source>
        <dbReference type="Proteomes" id="UP000799755"/>
    </source>
</evidence>
<protein>
    <submittedName>
        <fullName evidence="1">Uncharacterized protein</fullName>
    </submittedName>
</protein>
<gene>
    <name evidence="1" type="ORF">BDR25DRAFT_348071</name>
</gene>
<dbReference type="Proteomes" id="UP000799755">
    <property type="component" value="Unassembled WGS sequence"/>
</dbReference>
<proteinExistence type="predicted"/>
<sequence>MSVISVFVCLDNRNNIHLYRRRNIRGIVGGSLMRLGKVRLAQSHPPGTWRATGPGKKSTHRVSLHAHWTENRTVLGEKGVQSSMRSLYWTVTHGRNGKLTNYPACLNTLLSELWSLNLTYVAAGERRTNGDVSRKAYFIQKTCYFYHRTPLWIWVHFMMGKGDAPHQIGASGRGLNKWQTKSRPLTGFHELAGKYRSSSMRAENQDSRGYRHGEQYKGHQTVQERRDMTNIFFHSLPNQEPSSQESSNNPQTTAKRDDVHLIFNQSANPSISLKSSRPSQRTGAETASRVPPYKIHCFKHYRPLKRIPRRALSSQLPSAQGLGINKNPKRSEEVPEWKNANPQDIATSGGWVCLKMHPADPQESKANHVNQKIQAT</sequence>
<evidence type="ECO:0000313" key="1">
    <source>
        <dbReference type="EMBL" id="KAF2477754.1"/>
    </source>
</evidence>
<name>A0ACB6REH8_9PLEO</name>
<accession>A0ACB6REH8</accession>
<comment type="caution">
    <text evidence="1">The sequence shown here is derived from an EMBL/GenBank/DDBJ whole genome shotgun (WGS) entry which is preliminary data.</text>
</comment>
<organism evidence="1 2">
    <name type="scientific">Lindgomyces ingoldianus</name>
    <dbReference type="NCBI Taxonomy" id="673940"/>
    <lineage>
        <taxon>Eukaryota</taxon>
        <taxon>Fungi</taxon>
        <taxon>Dikarya</taxon>
        <taxon>Ascomycota</taxon>
        <taxon>Pezizomycotina</taxon>
        <taxon>Dothideomycetes</taxon>
        <taxon>Pleosporomycetidae</taxon>
        <taxon>Pleosporales</taxon>
        <taxon>Lindgomycetaceae</taxon>
        <taxon>Lindgomyces</taxon>
    </lineage>
</organism>
<keyword evidence="2" id="KW-1185">Reference proteome</keyword>
<reference evidence="1" key="1">
    <citation type="journal article" date="2020" name="Stud. Mycol.">
        <title>101 Dothideomycetes genomes: a test case for predicting lifestyles and emergence of pathogens.</title>
        <authorList>
            <person name="Haridas S."/>
            <person name="Albert R."/>
            <person name="Binder M."/>
            <person name="Bloem J."/>
            <person name="Labutti K."/>
            <person name="Salamov A."/>
            <person name="Andreopoulos B."/>
            <person name="Baker S."/>
            <person name="Barry K."/>
            <person name="Bills G."/>
            <person name="Bluhm B."/>
            <person name="Cannon C."/>
            <person name="Castanera R."/>
            <person name="Culley D."/>
            <person name="Daum C."/>
            <person name="Ezra D."/>
            <person name="Gonzalez J."/>
            <person name="Henrissat B."/>
            <person name="Kuo A."/>
            <person name="Liang C."/>
            <person name="Lipzen A."/>
            <person name="Lutzoni F."/>
            <person name="Magnuson J."/>
            <person name="Mondo S."/>
            <person name="Nolan M."/>
            <person name="Ohm R."/>
            <person name="Pangilinan J."/>
            <person name="Park H.-J."/>
            <person name="Ramirez L."/>
            <person name="Alfaro M."/>
            <person name="Sun H."/>
            <person name="Tritt A."/>
            <person name="Yoshinaga Y."/>
            <person name="Zwiers L.-H."/>
            <person name="Turgeon B."/>
            <person name="Goodwin S."/>
            <person name="Spatafora J."/>
            <person name="Crous P."/>
            <person name="Grigoriev I."/>
        </authorList>
    </citation>
    <scope>NUCLEOTIDE SEQUENCE</scope>
    <source>
        <strain evidence="1">ATCC 200398</strain>
    </source>
</reference>
<dbReference type="EMBL" id="MU003492">
    <property type="protein sequence ID" value="KAF2477754.1"/>
    <property type="molecule type" value="Genomic_DNA"/>
</dbReference>